<proteinExistence type="predicted"/>
<evidence type="ECO:0000313" key="2">
    <source>
        <dbReference type="Proteomes" id="UP001203423"/>
    </source>
</evidence>
<organism evidence="1 2">
    <name type="scientific">Shewanella surugensis</name>
    <dbReference type="NCBI Taxonomy" id="212020"/>
    <lineage>
        <taxon>Bacteria</taxon>
        <taxon>Pseudomonadati</taxon>
        <taxon>Pseudomonadota</taxon>
        <taxon>Gammaproteobacteria</taxon>
        <taxon>Alteromonadales</taxon>
        <taxon>Shewanellaceae</taxon>
        <taxon>Shewanella</taxon>
    </lineage>
</organism>
<dbReference type="EMBL" id="JAKIKS010000010">
    <property type="protein sequence ID" value="MCL1123705.1"/>
    <property type="molecule type" value="Genomic_DNA"/>
</dbReference>
<comment type="caution">
    <text evidence="1">The sequence shown here is derived from an EMBL/GenBank/DDBJ whole genome shotgun (WGS) entry which is preliminary data.</text>
</comment>
<dbReference type="Proteomes" id="UP001203423">
    <property type="component" value="Unassembled WGS sequence"/>
</dbReference>
<evidence type="ECO:0000313" key="1">
    <source>
        <dbReference type="EMBL" id="MCL1123705.1"/>
    </source>
</evidence>
<dbReference type="RefSeq" id="WP_248938991.1">
    <property type="nucleotide sequence ID" value="NZ_JAKIKS010000010.1"/>
</dbReference>
<accession>A0ABT0L886</accession>
<keyword evidence="2" id="KW-1185">Reference proteome</keyword>
<reference evidence="1 2" key="1">
    <citation type="submission" date="2022-01" db="EMBL/GenBank/DDBJ databases">
        <title>Whole genome-based taxonomy of the Shewanellaceae.</title>
        <authorList>
            <person name="Martin-Rodriguez A.J."/>
        </authorList>
    </citation>
    <scope>NUCLEOTIDE SEQUENCE [LARGE SCALE GENOMIC DNA]</scope>
    <source>
        <strain evidence="1 2">DSM 17177</strain>
    </source>
</reference>
<name>A0ABT0L886_9GAMM</name>
<gene>
    <name evidence="1" type="ORF">L2764_04185</name>
</gene>
<protein>
    <submittedName>
        <fullName evidence="1">Uncharacterized protein</fullName>
    </submittedName>
</protein>
<sequence length="116" mass="13326">MISRLVNTGILRVEKNEYSQKKAFLADKEAILIDKKTAATIGIILKPNTPLISQWVTQATLLLAASIESHDCALEYRNENWMLWHYYDINQDDDELEHKSIKHLALGRFLENGLTD</sequence>